<reference evidence="2" key="1">
    <citation type="submission" date="2020-05" db="EMBL/GenBank/DDBJ databases">
        <authorList>
            <person name="Rincon C."/>
            <person name="Sanders R I."/>
            <person name="Robbins C."/>
            <person name="Chaturvedi A."/>
        </authorList>
    </citation>
    <scope>NUCLEOTIDE SEQUENCE</scope>
    <source>
        <strain evidence="2">CHB12</strain>
    </source>
</reference>
<evidence type="ECO:0000256" key="1">
    <source>
        <dbReference type="SAM" id="MobiDB-lite"/>
    </source>
</evidence>
<dbReference type="AlphaFoldDB" id="A0A915Z9D4"/>
<dbReference type="OrthoDB" id="2456682at2759"/>
<comment type="caution">
    <text evidence="2">The sequence shown here is derived from an EMBL/GenBank/DDBJ whole genome shotgun (WGS) entry which is preliminary data.</text>
</comment>
<dbReference type="Proteomes" id="UP000684084">
    <property type="component" value="Unassembled WGS sequence"/>
</dbReference>
<feature type="region of interest" description="Disordered" evidence="1">
    <location>
        <begin position="26"/>
        <end position="61"/>
    </location>
</feature>
<evidence type="ECO:0000313" key="3">
    <source>
        <dbReference type="Proteomes" id="UP000684084"/>
    </source>
</evidence>
<dbReference type="EMBL" id="CAGKOT010000023">
    <property type="protein sequence ID" value="CAB5367007.1"/>
    <property type="molecule type" value="Genomic_DNA"/>
</dbReference>
<proteinExistence type="predicted"/>
<feature type="compositionally biased region" description="Basic and acidic residues" evidence="1">
    <location>
        <begin position="27"/>
        <end position="36"/>
    </location>
</feature>
<gene>
    <name evidence="2" type="ORF">CHRIB12_LOCUS11117</name>
</gene>
<evidence type="ECO:0000313" key="2">
    <source>
        <dbReference type="EMBL" id="CAB5367007.1"/>
    </source>
</evidence>
<organism evidence="2 3">
    <name type="scientific">Rhizophagus irregularis</name>
    <dbReference type="NCBI Taxonomy" id="588596"/>
    <lineage>
        <taxon>Eukaryota</taxon>
        <taxon>Fungi</taxon>
        <taxon>Fungi incertae sedis</taxon>
        <taxon>Mucoromycota</taxon>
        <taxon>Glomeromycotina</taxon>
        <taxon>Glomeromycetes</taxon>
        <taxon>Glomerales</taxon>
        <taxon>Glomeraceae</taxon>
        <taxon>Rhizophagus</taxon>
    </lineage>
</organism>
<protein>
    <submittedName>
        <fullName evidence="2">Uncharacterized protein</fullName>
    </submittedName>
</protein>
<accession>A0A915Z9D4</accession>
<name>A0A915Z9D4_9GLOM</name>
<sequence>MKLKFTKDRDDHFVRYYEIYMGSDTSDDTKELEKRSNNTHSLQSSKKTRTIPSPAEKDDESPYIPLEIDWFPTLFYNQLITYIWLLKIIR</sequence>